<organism evidence="2">
    <name type="scientific">Diabrotica virgifera virgifera</name>
    <name type="common">western corn rootworm</name>
    <dbReference type="NCBI Taxonomy" id="50390"/>
    <lineage>
        <taxon>Eukaryota</taxon>
        <taxon>Metazoa</taxon>
        <taxon>Ecdysozoa</taxon>
        <taxon>Arthropoda</taxon>
        <taxon>Hexapoda</taxon>
        <taxon>Insecta</taxon>
        <taxon>Pterygota</taxon>
        <taxon>Neoptera</taxon>
        <taxon>Endopterygota</taxon>
        <taxon>Coleoptera</taxon>
        <taxon>Polyphaga</taxon>
        <taxon>Cucujiformia</taxon>
        <taxon>Chrysomeloidea</taxon>
        <taxon>Chrysomelidae</taxon>
        <taxon>Galerucinae</taxon>
        <taxon>Diabroticina</taxon>
        <taxon>Diabroticites</taxon>
        <taxon>Diabrotica</taxon>
    </lineage>
</organism>
<accession>A0A6P7GPA5</accession>
<gene>
    <name evidence="2" type="primary">LOC114341264</name>
</gene>
<name>A0A6P7GPA5_DIAVI</name>
<feature type="transmembrane region" description="Helical" evidence="1">
    <location>
        <begin position="233"/>
        <end position="250"/>
    </location>
</feature>
<dbReference type="AlphaFoldDB" id="A0A6P7GPA5"/>
<keyword evidence="1" id="KW-0472">Membrane</keyword>
<feature type="transmembrane region" description="Helical" evidence="1">
    <location>
        <begin position="138"/>
        <end position="157"/>
    </location>
</feature>
<sequence>MEPAYDRNMSLSSFNTSGTSQSYEDYYDVILDTPLESDVSEFNRMRALNEFATLFSSISFLVHVVVLFALVVLNVYVIIVILKNEKLKRAKVTRGIVHFAVFSIIVNISYPLYKLLLEIFLWRYSSWSVFCWEKQSEVTGIMSLYLCSFALAFGWLINVRCSTVKPIYQKLNDHIFSIIYSICILKLITDYFVCIDAIVILNNLFEAAICLFVIIFLLVCHCKRRYCDKGKNYPLAVATIIVVCWIPSFICDLLHEIFGHNYTMGFILFIADSCLKFVSYGSSAIVVAWLCKVNKEFKEAFCNTCCFNCCKAKNSHPDIEGFGKYTDNENNQDKNGLQSDA</sequence>
<keyword evidence="1" id="KW-0812">Transmembrane</keyword>
<keyword evidence="1" id="KW-1133">Transmembrane helix</keyword>
<reference evidence="2" key="1">
    <citation type="submission" date="2025-08" db="UniProtKB">
        <authorList>
            <consortium name="RefSeq"/>
        </authorList>
    </citation>
    <scope>IDENTIFICATION</scope>
    <source>
        <tissue evidence="2">Whole insect</tissue>
    </source>
</reference>
<feature type="transmembrane region" description="Helical" evidence="1">
    <location>
        <begin position="262"/>
        <end position="291"/>
    </location>
</feature>
<feature type="transmembrane region" description="Helical" evidence="1">
    <location>
        <begin position="60"/>
        <end position="82"/>
    </location>
</feature>
<dbReference type="RefSeq" id="XP_028147867.1">
    <property type="nucleotide sequence ID" value="XM_028292066.1"/>
</dbReference>
<feature type="transmembrane region" description="Helical" evidence="1">
    <location>
        <begin position="178"/>
        <end position="198"/>
    </location>
</feature>
<feature type="transmembrane region" description="Helical" evidence="1">
    <location>
        <begin position="204"/>
        <end position="221"/>
    </location>
</feature>
<dbReference type="SUPFAM" id="SSF81321">
    <property type="entry name" value="Family A G protein-coupled receptor-like"/>
    <property type="match status" value="1"/>
</dbReference>
<evidence type="ECO:0000313" key="2">
    <source>
        <dbReference type="RefSeq" id="XP_028147867.1"/>
    </source>
</evidence>
<protein>
    <submittedName>
        <fullName evidence="2">Uncharacterized protein LOC114341264</fullName>
    </submittedName>
</protein>
<proteinExistence type="predicted"/>
<dbReference type="InParanoid" id="A0A6P7GPA5"/>
<feature type="transmembrane region" description="Helical" evidence="1">
    <location>
        <begin position="94"/>
        <end position="113"/>
    </location>
</feature>
<evidence type="ECO:0000256" key="1">
    <source>
        <dbReference type="SAM" id="Phobius"/>
    </source>
</evidence>